<accession>A0A286U5H8</accession>
<evidence type="ECO:0000313" key="9">
    <source>
        <dbReference type="EMBL" id="PAV14846.1"/>
    </source>
</evidence>
<dbReference type="FunCoup" id="A0A286U5H8">
    <property type="interactions" value="308"/>
</dbReference>
<dbReference type="FunFam" id="3.30.360.10:FF:000008">
    <property type="entry name" value="Alpha-aminoadipic semialdehyde synthase, mitochondrial"/>
    <property type="match status" value="1"/>
</dbReference>
<evidence type="ECO:0000256" key="3">
    <source>
        <dbReference type="ARBA" id="ARBA00022857"/>
    </source>
</evidence>
<dbReference type="GO" id="GO:0019878">
    <property type="term" value="P:lysine biosynthetic process via aminoadipic acid"/>
    <property type="evidence" value="ECO:0007669"/>
    <property type="project" value="TreeGrafter"/>
</dbReference>
<dbReference type="STRING" id="2282107.A0A286U5H8"/>
<dbReference type="Gene3D" id="2.30.140.10">
    <property type="entry name" value="Spermidine synthase, tetramerisation domain"/>
    <property type="match status" value="1"/>
</dbReference>
<dbReference type="InterPro" id="IPR051168">
    <property type="entry name" value="AASS"/>
</dbReference>
<dbReference type="PROSITE" id="PS01330">
    <property type="entry name" value="PABS_1"/>
    <property type="match status" value="1"/>
</dbReference>
<dbReference type="NCBIfam" id="TIGR00417">
    <property type="entry name" value="speE"/>
    <property type="match status" value="1"/>
</dbReference>
<dbReference type="InterPro" id="IPR035246">
    <property type="entry name" value="Spermidine_synt_N"/>
</dbReference>
<dbReference type="HAMAP" id="MF_00198">
    <property type="entry name" value="Spermidine_synth"/>
    <property type="match status" value="1"/>
</dbReference>
<dbReference type="GO" id="GO:0015940">
    <property type="term" value="P:pantothenate biosynthetic process"/>
    <property type="evidence" value="ECO:0007669"/>
    <property type="project" value="UniProtKB-ARBA"/>
</dbReference>
<dbReference type="GO" id="GO:0006596">
    <property type="term" value="P:polyamine biosynthetic process"/>
    <property type="evidence" value="ECO:0007669"/>
    <property type="project" value="UniProtKB-UniRule"/>
</dbReference>
<dbReference type="CDD" id="cd02440">
    <property type="entry name" value="AdoMet_MTases"/>
    <property type="match status" value="1"/>
</dbReference>
<dbReference type="Pfam" id="PF01564">
    <property type="entry name" value="Spermine_synth"/>
    <property type="match status" value="1"/>
</dbReference>
<dbReference type="SUPFAM" id="SSF55347">
    <property type="entry name" value="Glyceraldehyde-3-phosphate dehydrogenase-like, C-terminal domain"/>
    <property type="match status" value="1"/>
</dbReference>
<dbReference type="Proteomes" id="UP000217199">
    <property type="component" value="Unassembled WGS sequence"/>
</dbReference>
<dbReference type="InterPro" id="IPR005097">
    <property type="entry name" value="Sacchrp_dh_NADP-bd"/>
</dbReference>
<evidence type="ECO:0000313" key="10">
    <source>
        <dbReference type="Proteomes" id="UP000217199"/>
    </source>
</evidence>
<dbReference type="FunFam" id="2.30.140.10:FF:000001">
    <property type="entry name" value="SPE3p Spermidine synthase"/>
    <property type="match status" value="1"/>
</dbReference>
<organism evidence="9 10">
    <name type="scientific">Pyrrhoderma noxium</name>
    <dbReference type="NCBI Taxonomy" id="2282107"/>
    <lineage>
        <taxon>Eukaryota</taxon>
        <taxon>Fungi</taxon>
        <taxon>Dikarya</taxon>
        <taxon>Basidiomycota</taxon>
        <taxon>Agaricomycotina</taxon>
        <taxon>Agaricomycetes</taxon>
        <taxon>Hymenochaetales</taxon>
        <taxon>Hymenochaetaceae</taxon>
        <taxon>Pyrrhoderma</taxon>
    </lineage>
</organism>
<dbReference type="GO" id="GO:0005737">
    <property type="term" value="C:cytoplasm"/>
    <property type="evidence" value="ECO:0007669"/>
    <property type="project" value="TreeGrafter"/>
</dbReference>
<dbReference type="InterPro" id="IPR036291">
    <property type="entry name" value="NAD(P)-bd_dom_sf"/>
</dbReference>
<keyword evidence="3" id="KW-0521">NADP</keyword>
<dbReference type="Pfam" id="PF17284">
    <property type="entry name" value="Spermine_synt_N"/>
    <property type="match status" value="1"/>
</dbReference>
<keyword evidence="2 6" id="KW-0808">Transferase</keyword>
<dbReference type="SUPFAM" id="SSF53335">
    <property type="entry name" value="S-adenosyl-L-methionine-dependent methyltransferases"/>
    <property type="match status" value="1"/>
</dbReference>
<dbReference type="GO" id="GO:0004753">
    <property type="term" value="F:saccharopine dehydrogenase activity"/>
    <property type="evidence" value="ECO:0007669"/>
    <property type="project" value="TreeGrafter"/>
</dbReference>
<evidence type="ECO:0000256" key="6">
    <source>
        <dbReference type="PROSITE-ProRule" id="PRU00354"/>
    </source>
</evidence>
<dbReference type="FunFam" id="3.40.50.720:FF:000072">
    <property type="entry name" value="Saccharopine dehydrogenase [NADP(+), L-glutamate-forming]"/>
    <property type="match status" value="1"/>
</dbReference>
<dbReference type="PANTHER" id="PTHR11133:SF22">
    <property type="entry name" value="ALPHA-AMINOADIPIC SEMIALDEHYDE SYNTHASE, MITOCHONDRIAL"/>
    <property type="match status" value="1"/>
</dbReference>
<sequence>MAPLTHPSIVDGWFREINPQWPGCAMTLRVVRILHVEKSKYQDVLVFESATFGNVLVLDGAIQCTERDEFSYQEMIAHLPIASHPNPKKVLVIGGGDGGVVREVLRHPEVEEVVLCDIDEAVIRVSKQYLPHMSAMLASPRVKVHIGDGFAFLASNTSTYDVIITDSSDPEGPAVSLFQAPFFQLVHDALREGGHACSQGESLWLHLPLIKELRGTVEGVFGKDGGKVDYAFTTIPTYPAGQIGFTMGAKAHPDGAHDLRTPLREVKGCRYYNSDVHRAAFVLPEFGRRILATGENILPSLTPEPTELQKQGGEKRVLLLGSGFVARPAAEYIIRSSLNKLTIACRTLASAQALASGLPRTSAVSLDVNNTEELEKAVAAHDLVVSLIPYTYHAAVIRAAIKTRRTHVVTTSYISPAIRALENEIKEAGIVVMNEIGLDPGIDHLYAVKLIDEVHKKGGKIKTFESFCGGLPSPKDAGNPLGYKFSWSSRGVLLALLNSASYYRNGQRVDVEGKELMKEAKPFFISPPYAFVAYPNRDSTGFREWYGINGEGEGETVIRGTLRYQGFPEFIKSLVELGWLDDKPKEWLKDGLKWEEVMAKAIGASGTDEASLVARIDQLCSFPNESERSRILAGFKWLGLLPSSTSSSFTIDSDSATAESPLVEVRPKDAPNLLDTLCARLEALMQYAPGERDLVMLQHKFGVTWADGTSSTITATLELHGEPTPTASQGIAGTLGGGVSAMSRTVGVPCGIATQLVLDGVIGKNGGGIYAPYSMDVVAPLLAEVEREGLGMVERVL</sequence>
<dbReference type="InterPro" id="IPR030373">
    <property type="entry name" value="PABS_CS"/>
</dbReference>
<evidence type="ECO:0000256" key="4">
    <source>
        <dbReference type="ARBA" id="ARBA00023002"/>
    </source>
</evidence>
<evidence type="ECO:0000256" key="1">
    <source>
        <dbReference type="ARBA" id="ARBA00007867"/>
    </source>
</evidence>
<dbReference type="GO" id="GO:0016765">
    <property type="term" value="F:transferase activity, transferring alkyl or aryl (other than methyl) groups"/>
    <property type="evidence" value="ECO:0007669"/>
    <property type="project" value="UniProtKB-ARBA"/>
</dbReference>
<dbReference type="PROSITE" id="PS51006">
    <property type="entry name" value="PABS_2"/>
    <property type="match status" value="1"/>
</dbReference>
<keyword evidence="10" id="KW-1185">Reference proteome</keyword>
<dbReference type="Pfam" id="PF16653">
    <property type="entry name" value="Sacchrp_dh_C"/>
    <property type="match status" value="1"/>
</dbReference>
<proteinExistence type="inferred from homology"/>
<reference evidence="9 10" key="1">
    <citation type="journal article" date="2017" name="Mol. Ecol.">
        <title>Comparative and population genomic landscape of Phellinus noxius: A hypervariable fungus causing root rot in trees.</title>
        <authorList>
            <person name="Chung C.L."/>
            <person name="Lee T.J."/>
            <person name="Akiba M."/>
            <person name="Lee H.H."/>
            <person name="Kuo T.H."/>
            <person name="Liu D."/>
            <person name="Ke H.M."/>
            <person name="Yokoi T."/>
            <person name="Roa M.B."/>
            <person name="Lu M.J."/>
            <person name="Chang Y.Y."/>
            <person name="Ann P.J."/>
            <person name="Tsai J.N."/>
            <person name="Chen C.Y."/>
            <person name="Tzean S.S."/>
            <person name="Ota Y."/>
            <person name="Hattori T."/>
            <person name="Sahashi N."/>
            <person name="Liou R.F."/>
            <person name="Kikuchi T."/>
            <person name="Tsai I.J."/>
        </authorList>
    </citation>
    <scope>NUCLEOTIDE SEQUENCE [LARGE SCALE GENOMIC DNA]</scope>
    <source>
        <strain evidence="9 10">FFPRI411160</strain>
    </source>
</reference>
<dbReference type="Gene3D" id="1.10.1870.10">
    <property type="entry name" value="Domain 3, Saccharopine reductase"/>
    <property type="match status" value="1"/>
</dbReference>
<feature type="domain" description="PABS" evidence="8">
    <location>
        <begin position="11"/>
        <end position="250"/>
    </location>
</feature>
<dbReference type="PANTHER" id="PTHR11133">
    <property type="entry name" value="SACCHAROPINE DEHYDROGENASE"/>
    <property type="match status" value="1"/>
</dbReference>
<keyword evidence="6" id="KW-0620">Polyamine biosynthesis</keyword>
<comment type="caution">
    <text evidence="9">The sequence shown here is derived from an EMBL/GenBank/DDBJ whole genome shotgun (WGS) entry which is preliminary data.</text>
</comment>
<evidence type="ECO:0000256" key="2">
    <source>
        <dbReference type="ARBA" id="ARBA00022679"/>
    </source>
</evidence>
<dbReference type="Gene3D" id="3.40.50.720">
    <property type="entry name" value="NAD(P)-binding Rossmann-like Domain"/>
    <property type="match status" value="1"/>
</dbReference>
<gene>
    <name evidence="9" type="ORF">PNOK_0939900</name>
</gene>
<dbReference type="Gene3D" id="3.30.360.10">
    <property type="entry name" value="Dihydrodipicolinate Reductase, domain 2"/>
    <property type="match status" value="1"/>
</dbReference>
<dbReference type="Gene3D" id="3.40.50.150">
    <property type="entry name" value="Vaccinia Virus protein VP39"/>
    <property type="match status" value="1"/>
</dbReference>
<evidence type="ECO:0000256" key="5">
    <source>
        <dbReference type="ARBA" id="ARBA00023154"/>
    </source>
</evidence>
<dbReference type="InParanoid" id="A0A286U5H8"/>
<dbReference type="FunFam" id="3.40.50.150:FF:000013">
    <property type="entry name" value="Spermidine synthase"/>
    <property type="match status" value="1"/>
</dbReference>
<dbReference type="AlphaFoldDB" id="A0A286U5H8"/>
<dbReference type="InterPro" id="IPR029063">
    <property type="entry name" value="SAM-dependent_MTases_sf"/>
</dbReference>
<dbReference type="InterPro" id="IPR032095">
    <property type="entry name" value="Sacchrp_dh-like_C"/>
</dbReference>
<evidence type="ECO:0000256" key="7">
    <source>
        <dbReference type="RuleBase" id="RU003836"/>
    </source>
</evidence>
<dbReference type="InterPro" id="IPR037163">
    <property type="entry name" value="Spermidine_synt_N_sf"/>
</dbReference>
<protein>
    <submittedName>
        <fullName evidence="9">Saccharopine dehydrogenase</fullName>
    </submittedName>
</protein>
<dbReference type="InterPro" id="IPR030374">
    <property type="entry name" value="PABS"/>
</dbReference>
<dbReference type="NCBIfam" id="NF002010">
    <property type="entry name" value="PRK00811.1"/>
    <property type="match status" value="1"/>
</dbReference>
<dbReference type="SUPFAM" id="SSF51735">
    <property type="entry name" value="NAD(P)-binding Rossmann-fold domains"/>
    <property type="match status" value="1"/>
</dbReference>
<keyword evidence="5" id="KW-0457">Lysine biosynthesis</keyword>
<dbReference type="EMBL" id="NBII01000011">
    <property type="protein sequence ID" value="PAV14846.1"/>
    <property type="molecule type" value="Genomic_DNA"/>
</dbReference>
<comment type="similarity">
    <text evidence="1 7">Belongs to the spermidine/spermine synthase family.</text>
</comment>
<dbReference type="Pfam" id="PF03435">
    <property type="entry name" value="Sacchrp_dh_NADP"/>
    <property type="match status" value="1"/>
</dbReference>
<name>A0A286U5H8_9AGAM</name>
<dbReference type="OrthoDB" id="10059875at2759"/>
<keyword evidence="5" id="KW-0028">Amino-acid biosynthesis</keyword>
<dbReference type="InterPro" id="IPR001045">
    <property type="entry name" value="Spermi_synthase"/>
</dbReference>
<keyword evidence="4" id="KW-0560">Oxidoreductase</keyword>
<feature type="active site" description="Proton acceptor" evidence="6">
    <location>
        <position position="166"/>
    </location>
</feature>
<evidence type="ECO:0000259" key="8">
    <source>
        <dbReference type="PROSITE" id="PS51006"/>
    </source>
</evidence>